<keyword evidence="5" id="KW-0539">Nucleus</keyword>
<dbReference type="CDD" id="cd14694">
    <property type="entry name" value="bZIP_NFIL3"/>
    <property type="match status" value="1"/>
</dbReference>
<dbReference type="GO" id="GO:0005634">
    <property type="term" value="C:nucleus"/>
    <property type="evidence" value="ECO:0007669"/>
    <property type="project" value="TreeGrafter"/>
</dbReference>
<evidence type="ECO:0000256" key="2">
    <source>
        <dbReference type="ARBA" id="ARBA00023015"/>
    </source>
</evidence>
<dbReference type="InterPro" id="IPR046347">
    <property type="entry name" value="bZIP_sf"/>
</dbReference>
<dbReference type="AlphaFoldDB" id="A0A6P7NJ33"/>
<comment type="similarity">
    <text evidence="1">Belongs to the bZIP family. NFIL3 subfamily.</text>
</comment>
<name>A0A6P7NJ33_BETSP</name>
<evidence type="ECO:0000256" key="1">
    <source>
        <dbReference type="ARBA" id="ARBA00006079"/>
    </source>
</evidence>
<dbReference type="SUPFAM" id="SSF57959">
    <property type="entry name" value="Leucine zipper domain"/>
    <property type="match status" value="1"/>
</dbReference>
<dbReference type="Pfam" id="PF07716">
    <property type="entry name" value="bZIP_2"/>
    <property type="match status" value="1"/>
</dbReference>
<dbReference type="GO" id="GO:0003677">
    <property type="term" value="F:DNA binding"/>
    <property type="evidence" value="ECO:0007669"/>
    <property type="project" value="UniProtKB-KW"/>
</dbReference>
<organism evidence="8 9">
    <name type="scientific">Betta splendens</name>
    <name type="common">Siamese fighting fish</name>
    <dbReference type="NCBI Taxonomy" id="158456"/>
    <lineage>
        <taxon>Eukaryota</taxon>
        <taxon>Metazoa</taxon>
        <taxon>Chordata</taxon>
        <taxon>Craniata</taxon>
        <taxon>Vertebrata</taxon>
        <taxon>Euteleostomi</taxon>
        <taxon>Actinopterygii</taxon>
        <taxon>Neopterygii</taxon>
        <taxon>Teleostei</taxon>
        <taxon>Neoteleostei</taxon>
        <taxon>Acanthomorphata</taxon>
        <taxon>Anabantaria</taxon>
        <taxon>Anabantiformes</taxon>
        <taxon>Anabantoidei</taxon>
        <taxon>Osphronemidae</taxon>
        <taxon>Betta</taxon>
    </lineage>
</organism>
<dbReference type="GO" id="GO:0007623">
    <property type="term" value="P:circadian rhythm"/>
    <property type="evidence" value="ECO:0007669"/>
    <property type="project" value="TreeGrafter"/>
</dbReference>
<dbReference type="PROSITE" id="PS00036">
    <property type="entry name" value="BZIP_BASIC"/>
    <property type="match status" value="1"/>
</dbReference>
<gene>
    <name evidence="9" type="primary">LOC114862188</name>
</gene>
<dbReference type="Gene3D" id="1.20.5.170">
    <property type="match status" value="1"/>
</dbReference>
<dbReference type="InParanoid" id="A0A6P7NJ33"/>
<evidence type="ECO:0000256" key="4">
    <source>
        <dbReference type="ARBA" id="ARBA00023163"/>
    </source>
</evidence>
<reference evidence="9" key="1">
    <citation type="submission" date="2025-08" db="UniProtKB">
        <authorList>
            <consortium name="RefSeq"/>
        </authorList>
    </citation>
    <scope>IDENTIFICATION</scope>
</reference>
<dbReference type="RefSeq" id="XP_029018120.1">
    <property type="nucleotide sequence ID" value="XM_029162287.3"/>
</dbReference>
<dbReference type="Proteomes" id="UP000515150">
    <property type="component" value="Chromosome 1"/>
</dbReference>
<keyword evidence="8" id="KW-1185">Reference proteome</keyword>
<evidence type="ECO:0000256" key="3">
    <source>
        <dbReference type="ARBA" id="ARBA00023125"/>
    </source>
</evidence>
<evidence type="ECO:0000256" key="5">
    <source>
        <dbReference type="ARBA" id="ARBA00023242"/>
    </source>
</evidence>
<dbReference type="PROSITE" id="PS50217">
    <property type="entry name" value="BZIP"/>
    <property type="match status" value="1"/>
</dbReference>
<dbReference type="PANTHER" id="PTHR15284:SF6">
    <property type="entry name" value="HYPOTHETICAL LOC799271-RELATED"/>
    <property type="match status" value="1"/>
</dbReference>
<evidence type="ECO:0000313" key="9">
    <source>
        <dbReference type="RefSeq" id="XP_029018120.1"/>
    </source>
</evidence>
<sequence length="411" mass="44407">MTAQTVGAVIQDMSGPSLPDQEGLESRPNGGAVSFTDEAVSILTSTSQLARTLLGRTFALKHKDNLTGVEARACSSCDEDKNNGARSKREFIPNEKKDEGYWDKRRKNNEAAKRSREKRRANDMVLERRVLGLLEENARLRAELLALKFRFGLVKDPSDVSILPLSGSFCTQPPAGTTHYYQPHGDGPQPYLSAQMAAGTQHIHPHPPQQGAAYGHRGVAPLSVHSVSEESGVSTSCSSDVGSPVFFEDALSDRGGPSPRGLLEEQQGYGSHVCPPEAPEAPCMNRQDSLEGVRSLPHKLRFKGPCGSGDGGDMCPSDARHCGPPVATVGPNIQMRNLQQVRCDSQSESQEACGGPGPQHHGCGYPTTPQTPRDPKYVAEDASLRSQLSCLTQEVAQLKRLFAQQLQSKTM</sequence>
<keyword evidence="3" id="KW-0238">DNA-binding</keyword>
<keyword evidence="4" id="KW-0804">Transcription</keyword>
<dbReference type="GeneID" id="114862188"/>
<evidence type="ECO:0000259" key="7">
    <source>
        <dbReference type="PROSITE" id="PS50217"/>
    </source>
</evidence>
<feature type="region of interest" description="Disordered" evidence="6">
    <location>
        <begin position="248"/>
        <end position="270"/>
    </location>
</feature>
<keyword evidence="2" id="KW-0805">Transcription regulation</keyword>
<feature type="region of interest" description="Disordered" evidence="6">
    <location>
        <begin position="347"/>
        <end position="375"/>
    </location>
</feature>
<dbReference type="InterPro" id="IPR004827">
    <property type="entry name" value="bZIP"/>
</dbReference>
<dbReference type="GO" id="GO:0003700">
    <property type="term" value="F:DNA-binding transcription factor activity"/>
    <property type="evidence" value="ECO:0007669"/>
    <property type="project" value="InterPro"/>
</dbReference>
<accession>A0A6P7NJ33</accession>
<protein>
    <submittedName>
        <fullName evidence="9">Uncharacterized protein LOC114862188</fullName>
    </submittedName>
</protein>
<dbReference type="OrthoDB" id="6151507at2759"/>
<evidence type="ECO:0000256" key="6">
    <source>
        <dbReference type="SAM" id="MobiDB-lite"/>
    </source>
</evidence>
<dbReference type="InterPro" id="IPR047229">
    <property type="entry name" value="NFIL3-like"/>
</dbReference>
<feature type="domain" description="BZIP" evidence="7">
    <location>
        <begin position="98"/>
        <end position="148"/>
    </location>
</feature>
<dbReference type="InterPro" id="IPR047106">
    <property type="entry name" value="NFIL3-like_bZIP"/>
</dbReference>
<dbReference type="PANTHER" id="PTHR15284">
    <property type="entry name" value="NUCLEAR FACTOR INTERLEUKIN-3-REGULATED PROTEIN"/>
    <property type="match status" value="1"/>
</dbReference>
<evidence type="ECO:0000313" key="8">
    <source>
        <dbReference type="Proteomes" id="UP000515150"/>
    </source>
</evidence>
<feature type="region of interest" description="Disordered" evidence="6">
    <location>
        <begin position="1"/>
        <end position="31"/>
    </location>
</feature>
<dbReference type="KEGG" id="bspl:114862188"/>
<feature type="region of interest" description="Disordered" evidence="6">
    <location>
        <begin position="99"/>
        <end position="119"/>
    </location>
</feature>
<dbReference type="FunFam" id="1.20.5.170:FF:000025">
    <property type="entry name" value="nuclear factor interleukin-3-regulated protein-like"/>
    <property type="match status" value="1"/>
</dbReference>
<dbReference type="SMART" id="SM00338">
    <property type="entry name" value="BRLZ"/>
    <property type="match status" value="1"/>
</dbReference>
<proteinExistence type="inferred from homology"/>